<dbReference type="CDD" id="cd06171">
    <property type="entry name" value="Sigma70_r4"/>
    <property type="match status" value="1"/>
</dbReference>
<dbReference type="Pfam" id="PF04542">
    <property type="entry name" value="Sigma70_r2"/>
    <property type="match status" value="1"/>
</dbReference>
<evidence type="ECO:0000313" key="7">
    <source>
        <dbReference type="EMBL" id="MCP9291238.1"/>
    </source>
</evidence>
<dbReference type="SUPFAM" id="SSF88659">
    <property type="entry name" value="Sigma3 and sigma4 domains of RNA polymerase sigma factors"/>
    <property type="match status" value="1"/>
</dbReference>
<dbReference type="InterPro" id="IPR013249">
    <property type="entry name" value="RNA_pol_sigma70_r4_t2"/>
</dbReference>
<organism evidence="7 8">
    <name type="scientific">Gracilimonas sediminicola</name>
    <dbReference type="NCBI Taxonomy" id="2952158"/>
    <lineage>
        <taxon>Bacteria</taxon>
        <taxon>Pseudomonadati</taxon>
        <taxon>Balneolota</taxon>
        <taxon>Balneolia</taxon>
        <taxon>Balneolales</taxon>
        <taxon>Balneolaceae</taxon>
        <taxon>Gracilimonas</taxon>
    </lineage>
</organism>
<evidence type="ECO:0000256" key="1">
    <source>
        <dbReference type="ARBA" id="ARBA00010641"/>
    </source>
</evidence>
<dbReference type="PANTHER" id="PTHR43133:SF51">
    <property type="entry name" value="RNA POLYMERASE SIGMA FACTOR"/>
    <property type="match status" value="1"/>
</dbReference>
<evidence type="ECO:0000256" key="4">
    <source>
        <dbReference type="ARBA" id="ARBA00023163"/>
    </source>
</evidence>
<dbReference type="SUPFAM" id="SSF88946">
    <property type="entry name" value="Sigma2 domain of RNA polymerase sigma factors"/>
    <property type="match status" value="1"/>
</dbReference>
<accession>A0A9X2RG14</accession>
<dbReference type="GO" id="GO:0006352">
    <property type="term" value="P:DNA-templated transcription initiation"/>
    <property type="evidence" value="ECO:0007669"/>
    <property type="project" value="InterPro"/>
</dbReference>
<evidence type="ECO:0000256" key="3">
    <source>
        <dbReference type="ARBA" id="ARBA00023082"/>
    </source>
</evidence>
<feature type="domain" description="RNA polymerase sigma-70 region 2" evidence="5">
    <location>
        <begin position="21"/>
        <end position="88"/>
    </location>
</feature>
<protein>
    <submittedName>
        <fullName evidence="7">RNA polymerase sigma factor</fullName>
    </submittedName>
</protein>
<dbReference type="InterPro" id="IPR039425">
    <property type="entry name" value="RNA_pol_sigma-70-like"/>
</dbReference>
<gene>
    <name evidence="7" type="ORF">NM125_06555</name>
</gene>
<proteinExistence type="inferred from homology"/>
<dbReference type="InterPro" id="IPR013324">
    <property type="entry name" value="RNA_pol_sigma_r3/r4-like"/>
</dbReference>
<keyword evidence="4" id="KW-0804">Transcription</keyword>
<dbReference type="InterPro" id="IPR013325">
    <property type="entry name" value="RNA_pol_sigma_r2"/>
</dbReference>
<feature type="domain" description="RNA polymerase sigma factor 70 region 4 type 2" evidence="6">
    <location>
        <begin position="121"/>
        <end position="171"/>
    </location>
</feature>
<name>A0A9X2RG14_9BACT</name>
<comment type="similarity">
    <text evidence="1">Belongs to the sigma-70 factor family. ECF subfamily.</text>
</comment>
<dbReference type="PANTHER" id="PTHR43133">
    <property type="entry name" value="RNA POLYMERASE ECF-TYPE SIGMA FACTO"/>
    <property type="match status" value="1"/>
</dbReference>
<evidence type="ECO:0000313" key="8">
    <source>
        <dbReference type="Proteomes" id="UP001139125"/>
    </source>
</evidence>
<keyword evidence="3" id="KW-0731">Sigma factor</keyword>
<dbReference type="Gene3D" id="1.10.10.10">
    <property type="entry name" value="Winged helix-like DNA-binding domain superfamily/Winged helix DNA-binding domain"/>
    <property type="match status" value="1"/>
</dbReference>
<dbReference type="InterPro" id="IPR007627">
    <property type="entry name" value="RNA_pol_sigma70_r2"/>
</dbReference>
<dbReference type="Pfam" id="PF08281">
    <property type="entry name" value="Sigma70_r4_2"/>
    <property type="match status" value="1"/>
</dbReference>
<dbReference type="RefSeq" id="WP_255134003.1">
    <property type="nucleotide sequence ID" value="NZ_JANDBC010000001.1"/>
</dbReference>
<dbReference type="NCBIfam" id="TIGR02937">
    <property type="entry name" value="sigma70-ECF"/>
    <property type="match status" value="1"/>
</dbReference>
<sequence>MEDAQLVQDFRGGNHQAFNTLVTRWQDRIHHFAYRFFASSDDAAEITQKTFIKAYQKLDTLDDVNKFGSWLYTIANNLCLDELKRAGRKRATSYEALKVAPQTETATPADGTVLRNEGLVLLHKALLQLPVDQRVVVIMKEYEGLTFREIAEILNEPENTVKSRLYYGLSALKKTFDSWNINKEVFDYE</sequence>
<dbReference type="EMBL" id="JANDBC010000001">
    <property type="protein sequence ID" value="MCP9291238.1"/>
    <property type="molecule type" value="Genomic_DNA"/>
</dbReference>
<dbReference type="InterPro" id="IPR014284">
    <property type="entry name" value="RNA_pol_sigma-70_dom"/>
</dbReference>
<dbReference type="GO" id="GO:0003677">
    <property type="term" value="F:DNA binding"/>
    <property type="evidence" value="ECO:0007669"/>
    <property type="project" value="InterPro"/>
</dbReference>
<dbReference type="GO" id="GO:0016987">
    <property type="term" value="F:sigma factor activity"/>
    <property type="evidence" value="ECO:0007669"/>
    <property type="project" value="UniProtKB-KW"/>
</dbReference>
<evidence type="ECO:0000259" key="5">
    <source>
        <dbReference type="Pfam" id="PF04542"/>
    </source>
</evidence>
<comment type="caution">
    <text evidence="7">The sequence shown here is derived from an EMBL/GenBank/DDBJ whole genome shotgun (WGS) entry which is preliminary data.</text>
</comment>
<evidence type="ECO:0000256" key="2">
    <source>
        <dbReference type="ARBA" id="ARBA00023015"/>
    </source>
</evidence>
<dbReference type="Gene3D" id="1.10.1740.10">
    <property type="match status" value="1"/>
</dbReference>
<dbReference type="AlphaFoldDB" id="A0A9X2RG14"/>
<evidence type="ECO:0000259" key="6">
    <source>
        <dbReference type="Pfam" id="PF08281"/>
    </source>
</evidence>
<keyword evidence="8" id="KW-1185">Reference proteome</keyword>
<dbReference type="InterPro" id="IPR036388">
    <property type="entry name" value="WH-like_DNA-bd_sf"/>
</dbReference>
<keyword evidence="2" id="KW-0805">Transcription regulation</keyword>
<dbReference type="Proteomes" id="UP001139125">
    <property type="component" value="Unassembled WGS sequence"/>
</dbReference>
<reference evidence="7" key="1">
    <citation type="submission" date="2022-06" db="EMBL/GenBank/DDBJ databases">
        <title>Gracilimonas sp. CAU 1638 isolated from sea sediment.</title>
        <authorList>
            <person name="Kim W."/>
        </authorList>
    </citation>
    <scope>NUCLEOTIDE SEQUENCE</scope>
    <source>
        <strain evidence="7">CAU 1638</strain>
    </source>
</reference>